<keyword evidence="3" id="KW-1185">Reference proteome</keyword>
<proteinExistence type="predicted"/>
<protein>
    <submittedName>
        <fullName evidence="2">Uncharacterized protein</fullName>
    </submittedName>
</protein>
<evidence type="ECO:0000313" key="3">
    <source>
        <dbReference type="Proteomes" id="UP000652761"/>
    </source>
</evidence>
<sequence>MRGECPELKKKLKKEKFTFKKVKAMLATWSDEDEDEDAQASSGDEEIHCLMARSEDSTELLSTAPNTPVDSYAFTEPRICSLCASVDRPYFSCRQLGTVSDLPELHAFSLCASIDTLLHSNLLFLMAPKGKHPTSHRRPLSSEAGEGSGALVERRSKHRDDRLPKLIVPPNLKLVKILDTLTKFVQPRYVDFVSLEDMFPGEFVDLKSRSSFDLTAAHRMSYKLVDGKVTRDLKGKEQVVEEEDFEDEESGVEVFHVEPMDAQGDEDDDVEDQTP</sequence>
<dbReference type="EMBL" id="NMUH01000177">
    <property type="protein sequence ID" value="MQL73688.1"/>
    <property type="molecule type" value="Genomic_DNA"/>
</dbReference>
<gene>
    <name evidence="2" type="ORF">Taro_006054</name>
</gene>
<dbReference type="Proteomes" id="UP000652761">
    <property type="component" value="Unassembled WGS sequence"/>
</dbReference>
<accession>A0A843TPZ0</accession>
<feature type="region of interest" description="Disordered" evidence="1">
    <location>
        <begin position="131"/>
        <end position="156"/>
    </location>
</feature>
<reference evidence="2" key="1">
    <citation type="submission" date="2017-07" db="EMBL/GenBank/DDBJ databases">
        <title>Taro Niue Genome Assembly and Annotation.</title>
        <authorList>
            <person name="Atibalentja N."/>
            <person name="Keating K."/>
            <person name="Fields C.J."/>
        </authorList>
    </citation>
    <scope>NUCLEOTIDE SEQUENCE</scope>
    <source>
        <strain evidence="2">Niue_2</strain>
        <tissue evidence="2">Leaf</tissue>
    </source>
</reference>
<name>A0A843TPZ0_COLES</name>
<evidence type="ECO:0000256" key="1">
    <source>
        <dbReference type="SAM" id="MobiDB-lite"/>
    </source>
</evidence>
<comment type="caution">
    <text evidence="2">The sequence shown here is derived from an EMBL/GenBank/DDBJ whole genome shotgun (WGS) entry which is preliminary data.</text>
</comment>
<evidence type="ECO:0000313" key="2">
    <source>
        <dbReference type="EMBL" id="MQL73688.1"/>
    </source>
</evidence>
<dbReference type="AlphaFoldDB" id="A0A843TPZ0"/>
<organism evidence="2 3">
    <name type="scientific">Colocasia esculenta</name>
    <name type="common">Wild taro</name>
    <name type="synonym">Arum esculentum</name>
    <dbReference type="NCBI Taxonomy" id="4460"/>
    <lineage>
        <taxon>Eukaryota</taxon>
        <taxon>Viridiplantae</taxon>
        <taxon>Streptophyta</taxon>
        <taxon>Embryophyta</taxon>
        <taxon>Tracheophyta</taxon>
        <taxon>Spermatophyta</taxon>
        <taxon>Magnoliopsida</taxon>
        <taxon>Liliopsida</taxon>
        <taxon>Araceae</taxon>
        <taxon>Aroideae</taxon>
        <taxon>Colocasieae</taxon>
        <taxon>Colocasia</taxon>
    </lineage>
</organism>